<reference evidence="2" key="1">
    <citation type="submission" date="2019-04" db="EMBL/GenBank/DDBJ databases">
        <title>Genome assembly of Zosterops borbonicus 15179.</title>
        <authorList>
            <person name="Leroy T."/>
            <person name="Anselmetti Y."/>
            <person name="Tilak M.-K."/>
            <person name="Nabholz B."/>
        </authorList>
    </citation>
    <scope>NUCLEOTIDE SEQUENCE</scope>
    <source>
        <strain evidence="2">HGM_15179</strain>
        <tissue evidence="2">Muscle</tissue>
    </source>
</reference>
<name>A0A8K1LE36_9PASS</name>
<feature type="region of interest" description="Disordered" evidence="1">
    <location>
        <begin position="1"/>
        <end position="29"/>
    </location>
</feature>
<proteinExistence type="predicted"/>
<feature type="compositionally biased region" description="Polar residues" evidence="1">
    <location>
        <begin position="13"/>
        <end position="22"/>
    </location>
</feature>
<accession>A0A8K1LE36</accession>
<gene>
    <name evidence="2" type="ORF">HGM15179_016696</name>
</gene>
<sequence length="125" mass="13924">MASAAAAGVQDGRTGQEQQRATPISRAMPERWQTLHKDWEVCRPGLQQAVDTWQGCQGDQHRMEISSVTPAMGAAKWQHCGGNSGHGKLPLSQKYKKPWKSVLATRRHDLEIILKKEVIVLKKAD</sequence>
<evidence type="ECO:0000313" key="3">
    <source>
        <dbReference type="Proteomes" id="UP000796761"/>
    </source>
</evidence>
<comment type="caution">
    <text evidence="2">The sequence shown here is derived from an EMBL/GenBank/DDBJ whole genome shotgun (WGS) entry which is preliminary data.</text>
</comment>
<dbReference type="EMBL" id="SWJQ01000870">
    <property type="protein sequence ID" value="TRZ10413.1"/>
    <property type="molecule type" value="Genomic_DNA"/>
</dbReference>
<protein>
    <submittedName>
        <fullName evidence="2">Uncharacterized protein</fullName>
    </submittedName>
</protein>
<keyword evidence="3" id="KW-1185">Reference proteome</keyword>
<evidence type="ECO:0000313" key="2">
    <source>
        <dbReference type="EMBL" id="TRZ10413.1"/>
    </source>
</evidence>
<evidence type="ECO:0000256" key="1">
    <source>
        <dbReference type="SAM" id="MobiDB-lite"/>
    </source>
</evidence>
<dbReference type="Proteomes" id="UP000796761">
    <property type="component" value="Unassembled WGS sequence"/>
</dbReference>
<organism evidence="2 3">
    <name type="scientific">Zosterops borbonicus</name>
    <dbReference type="NCBI Taxonomy" id="364589"/>
    <lineage>
        <taxon>Eukaryota</taxon>
        <taxon>Metazoa</taxon>
        <taxon>Chordata</taxon>
        <taxon>Craniata</taxon>
        <taxon>Vertebrata</taxon>
        <taxon>Euteleostomi</taxon>
        <taxon>Archelosauria</taxon>
        <taxon>Archosauria</taxon>
        <taxon>Dinosauria</taxon>
        <taxon>Saurischia</taxon>
        <taxon>Theropoda</taxon>
        <taxon>Coelurosauria</taxon>
        <taxon>Aves</taxon>
        <taxon>Neognathae</taxon>
        <taxon>Neoaves</taxon>
        <taxon>Telluraves</taxon>
        <taxon>Australaves</taxon>
        <taxon>Passeriformes</taxon>
        <taxon>Sylvioidea</taxon>
        <taxon>Zosteropidae</taxon>
        <taxon>Zosterops</taxon>
    </lineage>
</organism>
<dbReference type="AlphaFoldDB" id="A0A8K1LE36"/>